<feature type="compositionally biased region" description="Polar residues" evidence="1">
    <location>
        <begin position="1"/>
        <end position="11"/>
    </location>
</feature>
<reference evidence="2 3" key="1">
    <citation type="submission" date="2018-10" db="EMBL/GenBank/DDBJ databases">
        <title>Sequencing the genomes of 1000 actinobacteria strains.</title>
        <authorList>
            <person name="Klenk H.-P."/>
        </authorList>
    </citation>
    <scope>NUCLEOTIDE SEQUENCE [LARGE SCALE GENOMIC DNA]</scope>
    <source>
        <strain evidence="2 3">DSM 45175</strain>
    </source>
</reference>
<organism evidence="2 3">
    <name type="scientific">Micromonospora pisi</name>
    <dbReference type="NCBI Taxonomy" id="589240"/>
    <lineage>
        <taxon>Bacteria</taxon>
        <taxon>Bacillati</taxon>
        <taxon>Actinomycetota</taxon>
        <taxon>Actinomycetes</taxon>
        <taxon>Micromonosporales</taxon>
        <taxon>Micromonosporaceae</taxon>
        <taxon>Micromonospora</taxon>
    </lineage>
</organism>
<evidence type="ECO:0000313" key="3">
    <source>
        <dbReference type="Proteomes" id="UP000277671"/>
    </source>
</evidence>
<dbReference type="AlphaFoldDB" id="A0A495JFF3"/>
<comment type="caution">
    <text evidence="2">The sequence shown here is derived from an EMBL/GenBank/DDBJ whole genome shotgun (WGS) entry which is preliminary data.</text>
</comment>
<dbReference type="Proteomes" id="UP000277671">
    <property type="component" value="Unassembled WGS sequence"/>
</dbReference>
<dbReference type="EMBL" id="RBKT01000001">
    <property type="protein sequence ID" value="RKR87637.1"/>
    <property type="molecule type" value="Genomic_DNA"/>
</dbReference>
<evidence type="ECO:0000256" key="1">
    <source>
        <dbReference type="SAM" id="MobiDB-lite"/>
    </source>
</evidence>
<sequence>MQLQNDESTPTIEPAVPVTPPREMTPDLPPAPSTRTRSTNQGRGYGDSPLMVIAVGVYGRRRSTSRPA</sequence>
<keyword evidence="3" id="KW-1185">Reference proteome</keyword>
<proteinExistence type="predicted"/>
<dbReference type="RefSeq" id="WP_121156383.1">
    <property type="nucleotide sequence ID" value="NZ_RBKT01000001.1"/>
</dbReference>
<feature type="compositionally biased region" description="Polar residues" evidence="1">
    <location>
        <begin position="33"/>
        <end position="42"/>
    </location>
</feature>
<accession>A0A495JFF3</accession>
<evidence type="ECO:0000313" key="2">
    <source>
        <dbReference type="EMBL" id="RKR87637.1"/>
    </source>
</evidence>
<gene>
    <name evidence="2" type="ORF">BDK92_1928</name>
</gene>
<feature type="region of interest" description="Disordered" evidence="1">
    <location>
        <begin position="1"/>
        <end position="48"/>
    </location>
</feature>
<protein>
    <submittedName>
        <fullName evidence="2">Uncharacterized protein</fullName>
    </submittedName>
</protein>
<name>A0A495JFF3_9ACTN</name>